<comment type="caution">
    <text evidence="1">The sequence shown here is derived from an EMBL/GenBank/DDBJ whole genome shotgun (WGS) entry which is preliminary data.</text>
</comment>
<reference evidence="1" key="1">
    <citation type="submission" date="2023-02" db="EMBL/GenBank/DDBJ databases">
        <title>Colletotrichum kahawae CIFC_Que2 genome sequencing and assembly.</title>
        <authorList>
            <person name="Baroncelli R."/>
        </authorList>
    </citation>
    <scope>NUCLEOTIDE SEQUENCE</scope>
    <source>
        <strain evidence="1">CIFC_Que2</strain>
    </source>
</reference>
<keyword evidence="2" id="KW-1185">Reference proteome</keyword>
<dbReference type="Proteomes" id="UP001281614">
    <property type="component" value="Unassembled WGS sequence"/>
</dbReference>
<dbReference type="EMBL" id="VYYT01000087">
    <property type="protein sequence ID" value="KAK2771048.1"/>
    <property type="molecule type" value="Genomic_DNA"/>
</dbReference>
<evidence type="ECO:0000313" key="2">
    <source>
        <dbReference type="Proteomes" id="UP001281614"/>
    </source>
</evidence>
<evidence type="ECO:0000313" key="1">
    <source>
        <dbReference type="EMBL" id="KAK2771048.1"/>
    </source>
</evidence>
<accession>A0AAD9YMP6</accession>
<gene>
    <name evidence="1" type="ORF">CKAH01_14536</name>
</gene>
<sequence length="234" mass="26768">MAQQNAQPRSFEVIFPTAPAHESEDSRERINVMIDIFNETLRSSGRADRGLYHEIRAAMHITHQCKHTELTISRPLTEAEKRRGLNGNSQMILVPLGNGKHRELDMVCEAGGITYIVEAKNTKTGDQHQLRANVLVARQKGWGVMYVLRDNKTGQAQALRDTFQKIPEAQQLTPLRIETIKDKLEAVFQDGAPQEMTHIVTNRDIFEKDYWEGTLGRRVSYSEAWELSRKEKQT</sequence>
<dbReference type="AlphaFoldDB" id="A0AAD9YMP6"/>
<proteinExistence type="predicted"/>
<organism evidence="1 2">
    <name type="scientific">Colletotrichum kahawae</name>
    <name type="common">Coffee berry disease fungus</name>
    <dbReference type="NCBI Taxonomy" id="34407"/>
    <lineage>
        <taxon>Eukaryota</taxon>
        <taxon>Fungi</taxon>
        <taxon>Dikarya</taxon>
        <taxon>Ascomycota</taxon>
        <taxon>Pezizomycotina</taxon>
        <taxon>Sordariomycetes</taxon>
        <taxon>Hypocreomycetidae</taxon>
        <taxon>Glomerellales</taxon>
        <taxon>Glomerellaceae</taxon>
        <taxon>Colletotrichum</taxon>
        <taxon>Colletotrichum gloeosporioides species complex</taxon>
    </lineage>
</organism>
<protein>
    <submittedName>
        <fullName evidence="1">Uncharacterized protein</fullName>
    </submittedName>
</protein>
<name>A0AAD9YMP6_COLKA</name>